<feature type="compositionally biased region" description="Low complexity" evidence="1">
    <location>
        <begin position="133"/>
        <end position="144"/>
    </location>
</feature>
<feature type="compositionally biased region" description="Polar residues" evidence="1">
    <location>
        <begin position="115"/>
        <end position="124"/>
    </location>
</feature>
<feature type="compositionally biased region" description="Polar residues" evidence="1">
    <location>
        <begin position="1"/>
        <end position="12"/>
    </location>
</feature>
<feature type="region of interest" description="Disordered" evidence="1">
    <location>
        <begin position="56"/>
        <end position="77"/>
    </location>
</feature>
<reference evidence="2" key="1">
    <citation type="journal article" date="2019" name="Sci. Rep.">
        <title>Draft genome of Tanacetum cinerariifolium, the natural source of mosquito coil.</title>
        <authorList>
            <person name="Yamashiro T."/>
            <person name="Shiraishi A."/>
            <person name="Satake H."/>
            <person name="Nakayama K."/>
        </authorList>
    </citation>
    <scope>NUCLEOTIDE SEQUENCE</scope>
</reference>
<evidence type="ECO:0000313" key="2">
    <source>
        <dbReference type="EMBL" id="GFB25306.1"/>
    </source>
</evidence>
<protein>
    <submittedName>
        <fullName evidence="2">Putative ribonuclease H-like domain-containing protein</fullName>
    </submittedName>
</protein>
<evidence type="ECO:0000256" key="1">
    <source>
        <dbReference type="SAM" id="MobiDB-lite"/>
    </source>
</evidence>
<accession>A0A699L471</accession>
<name>A0A699L471_TANCI</name>
<organism evidence="2">
    <name type="scientific">Tanacetum cinerariifolium</name>
    <name type="common">Dalmatian daisy</name>
    <name type="synonym">Chrysanthemum cinerariifolium</name>
    <dbReference type="NCBI Taxonomy" id="118510"/>
    <lineage>
        <taxon>Eukaryota</taxon>
        <taxon>Viridiplantae</taxon>
        <taxon>Streptophyta</taxon>
        <taxon>Embryophyta</taxon>
        <taxon>Tracheophyta</taxon>
        <taxon>Spermatophyta</taxon>
        <taxon>Magnoliopsida</taxon>
        <taxon>eudicotyledons</taxon>
        <taxon>Gunneridae</taxon>
        <taxon>Pentapetalae</taxon>
        <taxon>asterids</taxon>
        <taxon>campanulids</taxon>
        <taxon>Asterales</taxon>
        <taxon>Asteraceae</taxon>
        <taxon>Asteroideae</taxon>
        <taxon>Anthemideae</taxon>
        <taxon>Anthemidinae</taxon>
        <taxon>Tanacetum</taxon>
    </lineage>
</organism>
<gene>
    <name evidence="2" type="ORF">Tci_697277</name>
</gene>
<dbReference type="AlphaFoldDB" id="A0A699L471"/>
<comment type="caution">
    <text evidence="2">The sequence shown here is derived from an EMBL/GenBank/DDBJ whole genome shotgun (WGS) entry which is preliminary data.</text>
</comment>
<feature type="region of interest" description="Disordered" evidence="1">
    <location>
        <begin position="115"/>
        <end position="144"/>
    </location>
</feature>
<dbReference type="EMBL" id="BKCJ010585858">
    <property type="protein sequence ID" value="GFB25306.1"/>
    <property type="molecule type" value="Genomic_DNA"/>
</dbReference>
<proteinExistence type="predicted"/>
<feature type="region of interest" description="Disordered" evidence="1">
    <location>
        <begin position="1"/>
        <end position="28"/>
    </location>
</feature>
<sequence>MQQIETTISAATTVPARPKSNSSGKRRNKKACFVCKSVDHLIKDCDYHTKTMAQPTPRNYAHRGHHKQYPPLAHSKPQTHRVPTAVLTQSKPVSNTVVRPVSVALPNITVTRPRNAHQVVTKSKSPMRRHITSNPSSRISNSPPRVNVVQVPVELNGGYVAFGDNPKGGKITGKGKIKTGKLDFDDVYFIKELMFNLFSASQMCDKKNHVLFTDTECLVISSDFKLPNESQVLLR</sequence>
<feature type="non-terminal residue" evidence="2">
    <location>
        <position position="235"/>
    </location>
</feature>